<evidence type="ECO:0000259" key="1">
    <source>
        <dbReference type="PROSITE" id="PS50076"/>
    </source>
</evidence>
<reference evidence="2" key="1">
    <citation type="journal article" date="2021" name="Antonie Van Leeuwenhoek">
        <title>Draft genome and description of Waterburya agarophytonicola gen. nov. sp. nov. (Pleurocapsales, Cyanobacteria): a seaweed symbiont.</title>
        <authorList>
            <person name="Bonthond G."/>
            <person name="Shalygin S."/>
            <person name="Bayer T."/>
            <person name="Weinberger F."/>
        </authorList>
    </citation>
    <scope>NUCLEOTIDE SEQUENCE</scope>
    <source>
        <strain evidence="2">KI4</strain>
    </source>
</reference>
<dbReference type="Proteomes" id="UP000729733">
    <property type="component" value="Unassembled WGS sequence"/>
</dbReference>
<dbReference type="Pfam" id="PF00226">
    <property type="entry name" value="DnaJ"/>
    <property type="match status" value="1"/>
</dbReference>
<feature type="domain" description="J" evidence="1">
    <location>
        <begin position="2"/>
        <end position="66"/>
    </location>
</feature>
<dbReference type="AlphaFoldDB" id="A0A964FEX5"/>
<dbReference type="PROSITE" id="PS50076">
    <property type="entry name" value="DNAJ_2"/>
    <property type="match status" value="1"/>
</dbReference>
<evidence type="ECO:0000313" key="3">
    <source>
        <dbReference type="Proteomes" id="UP000729733"/>
    </source>
</evidence>
<accession>A0A964FEX5</accession>
<dbReference type="SMART" id="SM00271">
    <property type="entry name" value="DnaJ"/>
    <property type="match status" value="1"/>
</dbReference>
<dbReference type="PRINTS" id="PR00625">
    <property type="entry name" value="JDOMAIN"/>
</dbReference>
<dbReference type="PANTHER" id="PTHR44825:SF1">
    <property type="entry name" value="DNAJ HOMOLOG SUBFAMILY C MEMBER 4"/>
    <property type="match status" value="1"/>
</dbReference>
<keyword evidence="3" id="KW-1185">Reference proteome</keyword>
<name>A0A964FEX5_9CYAN</name>
<dbReference type="InterPro" id="IPR001623">
    <property type="entry name" value="DnaJ_domain"/>
</dbReference>
<protein>
    <submittedName>
        <fullName evidence="2">DnaJ domain-containing protein</fullName>
    </submittedName>
</protein>
<dbReference type="EMBL" id="JADWDC010000008">
    <property type="protein sequence ID" value="MCC0176366.1"/>
    <property type="molecule type" value="Genomic_DNA"/>
</dbReference>
<evidence type="ECO:0000313" key="2">
    <source>
        <dbReference type="EMBL" id="MCC0176366.1"/>
    </source>
</evidence>
<sequence length="229" mass="26905">MNHYQTLQVNSQATQQEIKQAYRRLAKQFHPDSQRETKNCDRIIALNAAYEIIGNSKSRRLYDRQQQLGQTNDFFVSRQTRNAAAQKQYQQRKANANPEITYQQWLREIYHPICFLVEKILQPLEMEIEELSADPFDDDLMESFATYLDTCNDYWQQAQQKLASKPNPPQLAGVAANLYYCLNHIGDGIKELQWFTMNYNDQYLHTGQEIFRIAGKLHLQAQERVHSVL</sequence>
<dbReference type="Gene3D" id="1.10.287.110">
    <property type="entry name" value="DnaJ domain"/>
    <property type="match status" value="1"/>
</dbReference>
<dbReference type="CDD" id="cd06257">
    <property type="entry name" value="DnaJ"/>
    <property type="match status" value="1"/>
</dbReference>
<organism evidence="2 3">
    <name type="scientific">Waterburya agarophytonicola KI4</name>
    <dbReference type="NCBI Taxonomy" id="2874699"/>
    <lineage>
        <taxon>Bacteria</taxon>
        <taxon>Bacillati</taxon>
        <taxon>Cyanobacteriota</taxon>
        <taxon>Cyanophyceae</taxon>
        <taxon>Pleurocapsales</taxon>
        <taxon>Hyellaceae</taxon>
        <taxon>Waterburya</taxon>
        <taxon>Waterburya agarophytonicola</taxon>
    </lineage>
</organism>
<dbReference type="RefSeq" id="WP_229639408.1">
    <property type="nucleotide sequence ID" value="NZ_JADWDC010000008.1"/>
</dbReference>
<proteinExistence type="predicted"/>
<dbReference type="InterPro" id="IPR036869">
    <property type="entry name" value="J_dom_sf"/>
</dbReference>
<dbReference type="SUPFAM" id="SSF46565">
    <property type="entry name" value="Chaperone J-domain"/>
    <property type="match status" value="1"/>
</dbReference>
<comment type="caution">
    <text evidence="2">The sequence shown here is derived from an EMBL/GenBank/DDBJ whole genome shotgun (WGS) entry which is preliminary data.</text>
</comment>
<dbReference type="PANTHER" id="PTHR44825">
    <property type="match status" value="1"/>
</dbReference>
<gene>
    <name evidence="2" type="ORF">I4641_05165</name>
</gene>
<dbReference type="InterPro" id="IPR052763">
    <property type="entry name" value="DnaJ_C4"/>
</dbReference>